<dbReference type="Gene3D" id="6.10.140.1310">
    <property type="match status" value="1"/>
</dbReference>
<dbReference type="EMBL" id="LT615367">
    <property type="protein sequence ID" value="SLM61288.1"/>
    <property type="molecule type" value="Genomic_DNA"/>
</dbReference>
<dbReference type="AlphaFoldDB" id="A0A375A5C9"/>
<dbReference type="Proteomes" id="UP000294820">
    <property type="component" value="Chromosome 1"/>
</dbReference>
<accession>A0A375A5C9</accession>
<evidence type="ECO:0000313" key="2">
    <source>
        <dbReference type="EMBL" id="SLM61288.1"/>
    </source>
</evidence>
<gene>
    <name evidence="2" type="ORF">DAQ1742_00162</name>
</gene>
<evidence type="ECO:0000259" key="1">
    <source>
        <dbReference type="Pfam" id="PF16778"/>
    </source>
</evidence>
<reference evidence="2 3" key="1">
    <citation type="submission" date="2016-09" db="EMBL/GenBank/DDBJ databases">
        <authorList>
            <person name="Reverchon S."/>
            <person name="Nasser W."/>
            <person name="Leonard S."/>
            <person name="Brochier C."/>
            <person name="Duprey A."/>
        </authorList>
    </citation>
    <scope>NUCLEOTIDE SEQUENCE [LARGE SCALE GENOMIC DNA]</scope>
    <source>
        <strain evidence="2 3">174/2</strain>
    </source>
</reference>
<organism evidence="2 3">
    <name type="scientific">Dickeya aquatica</name>
    <dbReference type="NCBI Taxonomy" id="1401087"/>
    <lineage>
        <taxon>Bacteria</taxon>
        <taxon>Pseudomonadati</taxon>
        <taxon>Pseudomonadota</taxon>
        <taxon>Gammaproteobacteria</taxon>
        <taxon>Enterobacterales</taxon>
        <taxon>Pectobacteriaceae</taxon>
        <taxon>Dickeya</taxon>
    </lineage>
</organism>
<proteinExistence type="predicted"/>
<dbReference type="InterPro" id="IPR031893">
    <property type="entry name" value="Phage_tail_APC"/>
</dbReference>
<dbReference type="KEGG" id="daq:DAQ1742_00162"/>
<keyword evidence="3" id="KW-1185">Reference proteome</keyword>
<name>A0A375A5C9_9GAMM</name>
<dbReference type="Pfam" id="PF16778">
    <property type="entry name" value="Phage_tail_APC"/>
    <property type="match status" value="1"/>
</dbReference>
<evidence type="ECO:0000313" key="3">
    <source>
        <dbReference type="Proteomes" id="UP000294820"/>
    </source>
</evidence>
<protein>
    <recommendedName>
        <fullName evidence="1">Phage tail assembly chaperone-like domain-containing protein</fullName>
    </recommendedName>
</protein>
<sequence>MGFYSSNVHGDNIPGDVVEINDGYYQQLLNDQALGNVIVFDESTRQPIAVTPAPISDVELAQAMRRQRDSLLGASDWTQVVDAPVDRQAWRAYRELLRQVPDQAGFPQEIHWPLSPENH</sequence>
<feature type="domain" description="Phage tail assembly chaperone-like" evidence="1">
    <location>
        <begin position="61"/>
        <end position="117"/>
    </location>
</feature>